<dbReference type="GO" id="GO:0004497">
    <property type="term" value="F:monooxygenase activity"/>
    <property type="evidence" value="ECO:0007669"/>
    <property type="project" value="UniProtKB-KW"/>
</dbReference>
<evidence type="ECO:0000256" key="8">
    <source>
        <dbReference type="ARBA" id="ARBA00022824"/>
    </source>
</evidence>
<keyword evidence="12 15" id="KW-0503">Monooxygenase</keyword>
<sequence length="551" mass="63021">MIGSTVSLATGWLLSLEGLLLLGSLALLYYYVAVAGQRYFEERGVPHERPSSILGNGADFLLRRRHFTDVINTLYGRFRRHRFFGYFDFLSPIYVIRDLELVKQICIKDFDHFLNHRIELDENHDPLFGRALFAMRDTRWRNMRAVLSPAFTGSKMRQMFGLITAYCEAAVRTIECESTGATGYADLEMKELFRRFGNDIVATCAFGIEINSFRDRTNAFYTLGKELTNLDGIQGLKFLAFSSFPRLMKLLRMRLFSDRMTRFFRHVVLDTIAQRDRKRIVRPDMIHLLMEARRQELKLDENGNVRLGNGAADDGDSGKGAPSKRLMDWTDDDLVAQCTVFFFGGYDTVSTLSSFLAHELAVNPDVQRRLRAEVDEVRTALAGAPLTYETMQSMRYLDMVAMETMRKWTPAPFLDRMCTKPYVLEDYDGRKVQLRKGDGIWIPAYAIMRDPDLFPEPDRFDPERFAASAGKGTGVDPATMLGFGIGPRNCIGSRFALMEVKAVFYYLLSHFHLEMAPGTQHPLRLKITSLAPAAEKGFWIRFREREPTSTG</sequence>
<feature type="binding site" description="axial binding residue" evidence="14">
    <location>
        <position position="490"/>
    </location>
    <ligand>
        <name>heme</name>
        <dbReference type="ChEBI" id="CHEBI:30413"/>
    </ligand>
    <ligandPart>
        <name>Fe</name>
        <dbReference type="ChEBI" id="CHEBI:18248"/>
    </ligandPart>
</feature>
<comment type="cofactor">
    <cofactor evidence="1 14">
        <name>heme</name>
        <dbReference type="ChEBI" id="CHEBI:30413"/>
    </cofactor>
</comment>
<dbReference type="InterPro" id="IPR050476">
    <property type="entry name" value="Insect_CytP450_Detox"/>
</dbReference>
<dbReference type="Pfam" id="PF00067">
    <property type="entry name" value="p450"/>
    <property type="match status" value="1"/>
</dbReference>
<keyword evidence="10 15" id="KW-0560">Oxidoreductase</keyword>
<evidence type="ECO:0000256" key="3">
    <source>
        <dbReference type="ARBA" id="ARBA00004174"/>
    </source>
</evidence>
<reference evidence="17" key="1">
    <citation type="submission" date="2013-07" db="EMBL/GenBank/DDBJ databases">
        <title>Transcriptome sequencing and developmental regulation of gene expression in Anopheles aquasalis.</title>
        <authorList>
            <consortium name="Brazilian Malaria Network (MCT/CNPq/MS/SCTIE/DECIT/PRONEX 555648/2009-5) and Research Network on Bioactive Molecules from Arthropod Vectors (NAP-MOBIARVE"/>
            <consortium name="University of Sao Paulo)"/>
            <person name="Marinotti O."/>
            <person name="Ribeiro J.M.C."/>
            <person name="Costa-da-Silva A.L."/>
            <person name="Silva M.C.P."/>
            <person name="Lopes A.R."/>
            <person name="Barros M.S."/>
            <person name="Sa-Nunes A."/>
            <person name="Konjin B.B."/>
            <person name="Carvalho E."/>
            <person name="Suesdek L."/>
            <person name="Silva-Neto M.A.C."/>
            <person name="Capurro M.L."/>
        </authorList>
    </citation>
    <scope>NUCLEOTIDE SEQUENCE</scope>
    <source>
        <tissue evidence="17">Whole body</tissue>
    </source>
</reference>
<comment type="similarity">
    <text evidence="5 15">Belongs to the cytochrome P450 family.</text>
</comment>
<evidence type="ECO:0000256" key="9">
    <source>
        <dbReference type="ARBA" id="ARBA00022848"/>
    </source>
</evidence>
<keyword evidence="11 14" id="KW-0408">Iron</keyword>
<keyword evidence="7 14" id="KW-0479">Metal-binding</keyword>
<dbReference type="PROSITE" id="PS00086">
    <property type="entry name" value="CYTOCHROME_P450"/>
    <property type="match status" value="1"/>
</dbReference>
<dbReference type="GO" id="GO:0016705">
    <property type="term" value="F:oxidoreductase activity, acting on paired donors, with incorporation or reduction of molecular oxygen"/>
    <property type="evidence" value="ECO:0007669"/>
    <property type="project" value="InterPro"/>
</dbReference>
<dbReference type="PANTHER" id="PTHR24292:SF54">
    <property type="entry name" value="CYP9F3-RELATED"/>
    <property type="match status" value="1"/>
</dbReference>
<evidence type="ECO:0000256" key="6">
    <source>
        <dbReference type="ARBA" id="ARBA00022617"/>
    </source>
</evidence>
<dbReference type="PRINTS" id="PR00463">
    <property type="entry name" value="EP450I"/>
</dbReference>
<dbReference type="Gene3D" id="1.10.630.10">
    <property type="entry name" value="Cytochrome P450"/>
    <property type="match status" value="1"/>
</dbReference>
<organism evidence="17">
    <name type="scientific">Anopheles aquasalis</name>
    <name type="common">Malaria mosquito</name>
    <dbReference type="NCBI Taxonomy" id="42839"/>
    <lineage>
        <taxon>Eukaryota</taxon>
        <taxon>Metazoa</taxon>
        <taxon>Ecdysozoa</taxon>
        <taxon>Arthropoda</taxon>
        <taxon>Hexapoda</taxon>
        <taxon>Insecta</taxon>
        <taxon>Pterygota</taxon>
        <taxon>Neoptera</taxon>
        <taxon>Endopterygota</taxon>
        <taxon>Diptera</taxon>
        <taxon>Nematocera</taxon>
        <taxon>Culicoidea</taxon>
        <taxon>Culicidae</taxon>
        <taxon>Anophelinae</taxon>
        <taxon>Anopheles</taxon>
    </lineage>
</organism>
<dbReference type="InterPro" id="IPR017972">
    <property type="entry name" value="Cyt_P450_CS"/>
</dbReference>
<evidence type="ECO:0000256" key="7">
    <source>
        <dbReference type="ARBA" id="ARBA00022723"/>
    </source>
</evidence>
<evidence type="ECO:0000256" key="13">
    <source>
        <dbReference type="ARBA" id="ARBA00023136"/>
    </source>
</evidence>
<evidence type="ECO:0000256" key="16">
    <source>
        <dbReference type="SAM" id="Phobius"/>
    </source>
</evidence>
<evidence type="ECO:0000256" key="12">
    <source>
        <dbReference type="ARBA" id="ARBA00023033"/>
    </source>
</evidence>
<keyword evidence="9" id="KW-0492">Microsome</keyword>
<keyword evidence="8" id="KW-0256">Endoplasmic reticulum</keyword>
<evidence type="ECO:0000256" key="2">
    <source>
        <dbReference type="ARBA" id="ARBA00003690"/>
    </source>
</evidence>
<proteinExistence type="evidence at transcript level"/>
<accession>T1DMW0</accession>
<keyword evidence="16" id="KW-1133">Transmembrane helix</keyword>
<name>T1DMW0_ANOAQ</name>
<evidence type="ECO:0000256" key="10">
    <source>
        <dbReference type="ARBA" id="ARBA00023002"/>
    </source>
</evidence>
<dbReference type="EMBL" id="GAMD01003400">
    <property type="protein sequence ID" value="JAA98190.1"/>
    <property type="molecule type" value="mRNA"/>
</dbReference>
<evidence type="ECO:0000256" key="5">
    <source>
        <dbReference type="ARBA" id="ARBA00010617"/>
    </source>
</evidence>
<comment type="subcellular location">
    <subcellularLocation>
        <location evidence="4">Endoplasmic reticulum membrane</location>
        <topology evidence="4">Peripheral membrane protein</topology>
    </subcellularLocation>
    <subcellularLocation>
        <location evidence="3">Microsome membrane</location>
        <topology evidence="3">Peripheral membrane protein</topology>
    </subcellularLocation>
</comment>
<evidence type="ECO:0000256" key="4">
    <source>
        <dbReference type="ARBA" id="ARBA00004406"/>
    </source>
</evidence>
<protein>
    <submittedName>
        <fullName evidence="17">Putative cytochrome p450 9f2</fullName>
    </submittedName>
</protein>
<keyword evidence="6 14" id="KW-0349">Heme</keyword>
<feature type="transmembrane region" description="Helical" evidence="16">
    <location>
        <begin position="12"/>
        <end position="32"/>
    </location>
</feature>
<dbReference type="VEuPathDB" id="VectorBase:AAQUA_005095"/>
<dbReference type="AlphaFoldDB" id="T1DMW0"/>
<dbReference type="PRINTS" id="PR00385">
    <property type="entry name" value="P450"/>
</dbReference>
<keyword evidence="13 16" id="KW-0472">Membrane</keyword>
<dbReference type="PANTHER" id="PTHR24292">
    <property type="entry name" value="CYTOCHROME P450"/>
    <property type="match status" value="1"/>
</dbReference>
<dbReference type="InterPro" id="IPR036396">
    <property type="entry name" value="Cyt_P450_sf"/>
</dbReference>
<dbReference type="InterPro" id="IPR002401">
    <property type="entry name" value="Cyt_P450_E_grp-I"/>
</dbReference>
<evidence type="ECO:0000313" key="17">
    <source>
        <dbReference type="EMBL" id="JAA98190.1"/>
    </source>
</evidence>
<evidence type="ECO:0000256" key="1">
    <source>
        <dbReference type="ARBA" id="ARBA00001971"/>
    </source>
</evidence>
<dbReference type="SUPFAM" id="SSF48264">
    <property type="entry name" value="Cytochrome P450"/>
    <property type="match status" value="1"/>
</dbReference>
<keyword evidence="16" id="KW-0812">Transmembrane</keyword>
<comment type="function">
    <text evidence="2">May be involved in the metabolism of insect hormones and in the breakdown of synthetic insecticides.</text>
</comment>
<dbReference type="GO" id="GO:0005789">
    <property type="term" value="C:endoplasmic reticulum membrane"/>
    <property type="evidence" value="ECO:0007669"/>
    <property type="project" value="UniProtKB-SubCell"/>
</dbReference>
<dbReference type="InterPro" id="IPR001128">
    <property type="entry name" value="Cyt_P450"/>
</dbReference>
<dbReference type="GO" id="GO:0005506">
    <property type="term" value="F:iron ion binding"/>
    <property type="evidence" value="ECO:0007669"/>
    <property type="project" value="InterPro"/>
</dbReference>
<evidence type="ECO:0000256" key="15">
    <source>
        <dbReference type="RuleBase" id="RU000461"/>
    </source>
</evidence>
<dbReference type="FunFam" id="1.10.630.10:FF:000042">
    <property type="entry name" value="Cytochrome P450"/>
    <property type="match status" value="1"/>
</dbReference>
<evidence type="ECO:0000256" key="14">
    <source>
        <dbReference type="PIRSR" id="PIRSR602401-1"/>
    </source>
</evidence>
<dbReference type="CDD" id="cd11056">
    <property type="entry name" value="CYP6-like"/>
    <property type="match status" value="1"/>
</dbReference>
<dbReference type="GO" id="GO:0020037">
    <property type="term" value="F:heme binding"/>
    <property type="evidence" value="ECO:0007669"/>
    <property type="project" value="InterPro"/>
</dbReference>
<evidence type="ECO:0000256" key="11">
    <source>
        <dbReference type="ARBA" id="ARBA00023004"/>
    </source>
</evidence>